<name>M2XVV0_9MICC</name>
<sequence>MKARRRLLPWRSRSRRWMAGVLEIMPGSAVDDPISAVVGAIAMILLLPLLVLWLLESLAQWIALPFVLLARASGMAAVPLVVTERGHVAHRESVLGWAEADHRLVEMRREIDHGSPHPWRDRSDPWTSSNQPGW</sequence>
<dbReference type="STRING" id="71999.KPaMU14_12260"/>
<keyword evidence="2" id="KW-0472">Membrane</keyword>
<dbReference type="AlphaFoldDB" id="M2XVV0"/>
<feature type="compositionally biased region" description="Basic and acidic residues" evidence="1">
    <location>
        <begin position="113"/>
        <end position="124"/>
    </location>
</feature>
<feature type="region of interest" description="Disordered" evidence="1">
    <location>
        <begin position="113"/>
        <end position="134"/>
    </location>
</feature>
<keyword evidence="2" id="KW-1133">Transmembrane helix</keyword>
<dbReference type="RefSeq" id="WP_006214301.1">
    <property type="nucleotide sequence ID" value="NZ_ANHZ02000007.1"/>
</dbReference>
<feature type="transmembrane region" description="Helical" evidence="2">
    <location>
        <begin position="34"/>
        <end position="55"/>
    </location>
</feature>
<feature type="transmembrane region" description="Helical" evidence="2">
    <location>
        <begin position="61"/>
        <end position="82"/>
    </location>
</feature>
<evidence type="ECO:0000256" key="1">
    <source>
        <dbReference type="SAM" id="MobiDB-lite"/>
    </source>
</evidence>
<keyword evidence="2" id="KW-0812">Transmembrane</keyword>
<dbReference type="Proteomes" id="UP000009877">
    <property type="component" value="Unassembled WGS sequence"/>
</dbReference>
<protein>
    <submittedName>
        <fullName evidence="3">Uncharacterized protein</fullName>
    </submittedName>
</protein>
<dbReference type="EMBL" id="ANHZ02000007">
    <property type="protein sequence ID" value="EME36908.1"/>
    <property type="molecule type" value="Genomic_DNA"/>
</dbReference>
<gene>
    <name evidence="3" type="ORF">C884_02268</name>
</gene>
<comment type="caution">
    <text evidence="3">The sequence shown here is derived from an EMBL/GenBank/DDBJ whole genome shotgun (WGS) entry which is preliminary data.</text>
</comment>
<evidence type="ECO:0000313" key="4">
    <source>
        <dbReference type="Proteomes" id="UP000009877"/>
    </source>
</evidence>
<proteinExistence type="predicted"/>
<evidence type="ECO:0000313" key="3">
    <source>
        <dbReference type="EMBL" id="EME36908.1"/>
    </source>
</evidence>
<accession>M2XVV0</accession>
<reference evidence="3 4" key="1">
    <citation type="journal article" date="2014" name="Genome Announc.">
        <title>Draft Genome Sequence of Kocuria palustris PEL.</title>
        <authorList>
            <person name="Sharma G."/>
            <person name="Khatri I."/>
            <person name="Subramanian S."/>
        </authorList>
    </citation>
    <scope>NUCLEOTIDE SEQUENCE [LARGE SCALE GENOMIC DNA]</scope>
    <source>
        <strain evidence="3 4">PEL</strain>
    </source>
</reference>
<keyword evidence="4" id="KW-1185">Reference proteome</keyword>
<feature type="compositionally biased region" description="Polar residues" evidence="1">
    <location>
        <begin position="125"/>
        <end position="134"/>
    </location>
</feature>
<organism evidence="3 4">
    <name type="scientific">Kocuria palustris PEL</name>
    <dbReference type="NCBI Taxonomy" id="1236550"/>
    <lineage>
        <taxon>Bacteria</taxon>
        <taxon>Bacillati</taxon>
        <taxon>Actinomycetota</taxon>
        <taxon>Actinomycetes</taxon>
        <taxon>Micrococcales</taxon>
        <taxon>Micrococcaceae</taxon>
        <taxon>Kocuria</taxon>
    </lineage>
</organism>
<evidence type="ECO:0000256" key="2">
    <source>
        <dbReference type="SAM" id="Phobius"/>
    </source>
</evidence>